<dbReference type="InterPro" id="IPR006047">
    <property type="entry name" value="GH13_cat_dom"/>
</dbReference>
<evidence type="ECO:0000256" key="7">
    <source>
        <dbReference type="ARBA" id="ARBA00022801"/>
    </source>
</evidence>
<dbReference type="EMBL" id="RQJP01000001">
    <property type="protein sequence ID" value="RRB18140.1"/>
    <property type="molecule type" value="Genomic_DNA"/>
</dbReference>
<evidence type="ECO:0000256" key="4">
    <source>
        <dbReference type="ARBA" id="ARBA00012268"/>
    </source>
</evidence>
<evidence type="ECO:0000256" key="14">
    <source>
        <dbReference type="PIRNR" id="PIRNR006337"/>
    </source>
</evidence>
<dbReference type="GO" id="GO:0033942">
    <property type="term" value="F:4-alpha-D-(1-&gt;4)-alpha-D-glucanotrehalose trehalohydrolase activity"/>
    <property type="evidence" value="ECO:0007669"/>
    <property type="project" value="UniProtKB-EC"/>
</dbReference>
<dbReference type="EC" id="3.2.1.141" evidence="4 13"/>
<dbReference type="Gene3D" id="3.20.20.80">
    <property type="entry name" value="Glycosidases"/>
    <property type="match status" value="1"/>
</dbReference>
<dbReference type="OrthoDB" id="9761875at2"/>
<evidence type="ECO:0000256" key="11">
    <source>
        <dbReference type="ARBA" id="ARBA00033284"/>
    </source>
</evidence>
<evidence type="ECO:0000256" key="16">
    <source>
        <dbReference type="PIRSR" id="PIRSR006337-2"/>
    </source>
</evidence>
<keyword evidence="8" id="KW-0119">Carbohydrate metabolism</keyword>
<dbReference type="SUPFAM" id="SSF51445">
    <property type="entry name" value="(Trans)glycosidases"/>
    <property type="match status" value="1"/>
</dbReference>
<evidence type="ECO:0000256" key="5">
    <source>
        <dbReference type="ARBA" id="ARBA00015938"/>
    </source>
</evidence>
<dbReference type="Proteomes" id="UP000274271">
    <property type="component" value="Unassembled WGS sequence"/>
</dbReference>
<dbReference type="Gene3D" id="1.10.10.760">
    <property type="entry name" value="E-set domains of sugar-utilizing enzymes"/>
    <property type="match status" value="1"/>
</dbReference>
<dbReference type="InterPro" id="IPR017853">
    <property type="entry name" value="GH"/>
</dbReference>
<evidence type="ECO:0000259" key="18">
    <source>
        <dbReference type="SMART" id="SM00642"/>
    </source>
</evidence>
<feature type="binding site" evidence="16">
    <location>
        <begin position="390"/>
        <end position="395"/>
    </location>
    <ligand>
        <name>substrate</name>
    </ligand>
</feature>
<dbReference type="InterPro" id="IPR044901">
    <property type="entry name" value="Trehalose_TreZ_E-set_sf"/>
</dbReference>
<evidence type="ECO:0000256" key="13">
    <source>
        <dbReference type="NCBIfam" id="TIGR02402"/>
    </source>
</evidence>
<evidence type="ECO:0000256" key="2">
    <source>
        <dbReference type="ARBA" id="ARBA00005199"/>
    </source>
</evidence>
<dbReference type="NCBIfam" id="TIGR02402">
    <property type="entry name" value="trehalose_TreZ"/>
    <property type="match status" value="1"/>
</dbReference>
<feature type="active site" description="Proton donor" evidence="15">
    <location>
        <position position="297"/>
    </location>
</feature>
<evidence type="ECO:0000256" key="12">
    <source>
        <dbReference type="ARBA" id="ARBA00034013"/>
    </source>
</evidence>
<evidence type="ECO:0000313" key="19">
    <source>
        <dbReference type="EMBL" id="RRB18140.1"/>
    </source>
</evidence>
<feature type="site" description="Transition state stabilizer" evidence="17">
    <location>
        <position position="391"/>
    </location>
</feature>
<dbReference type="GO" id="GO:0005992">
    <property type="term" value="P:trehalose biosynthetic process"/>
    <property type="evidence" value="ECO:0007669"/>
    <property type="project" value="UniProtKB-UniRule"/>
</dbReference>
<dbReference type="PANTHER" id="PTHR43651">
    <property type="entry name" value="1,4-ALPHA-GLUCAN-BRANCHING ENZYME"/>
    <property type="match status" value="1"/>
</dbReference>
<evidence type="ECO:0000256" key="6">
    <source>
        <dbReference type="ARBA" id="ARBA00022490"/>
    </source>
</evidence>
<feature type="binding site" evidence="16">
    <location>
        <begin position="322"/>
        <end position="326"/>
    </location>
    <ligand>
        <name>substrate</name>
    </ligand>
</feature>
<keyword evidence="9 14" id="KW-0326">Glycosidase</keyword>
<evidence type="ECO:0000256" key="17">
    <source>
        <dbReference type="PIRSR" id="PIRSR006337-3"/>
    </source>
</evidence>
<organism evidence="19 20">
    <name type="scientific">Larkinella knui</name>
    <dbReference type="NCBI Taxonomy" id="2025310"/>
    <lineage>
        <taxon>Bacteria</taxon>
        <taxon>Pseudomonadati</taxon>
        <taxon>Bacteroidota</taxon>
        <taxon>Cytophagia</taxon>
        <taxon>Cytophagales</taxon>
        <taxon>Spirosomataceae</taxon>
        <taxon>Larkinella</taxon>
    </lineage>
</organism>
<protein>
    <recommendedName>
        <fullName evidence="5 13">Malto-oligosyltrehalose trehalohydrolase</fullName>
        <shortName evidence="14">MTHase</shortName>
        <ecNumber evidence="4 13">3.2.1.141</ecNumber>
    </recommendedName>
    <alternativeName>
        <fullName evidence="11 14">4-alpha-D-((1-&gt;4)-alpha-D-glucano)trehalose trehalohydrolase</fullName>
    </alternativeName>
    <alternativeName>
        <fullName evidence="10 14">Maltooligosyl trehalose trehalohydrolase</fullName>
    </alternativeName>
</protein>
<dbReference type="CDD" id="cd11325">
    <property type="entry name" value="AmyAc_GTHase"/>
    <property type="match status" value="1"/>
</dbReference>
<dbReference type="AlphaFoldDB" id="A0A3P1CYG5"/>
<comment type="pathway">
    <text evidence="2 14">Glycan biosynthesis; trehalose biosynthesis.</text>
</comment>
<dbReference type="CDD" id="cd02853">
    <property type="entry name" value="E_set_MTHase_like_N"/>
    <property type="match status" value="1"/>
</dbReference>
<dbReference type="RefSeq" id="WP_124905436.1">
    <property type="nucleotide sequence ID" value="NZ_RQJP01000001.1"/>
</dbReference>
<dbReference type="PANTHER" id="PTHR43651:SF11">
    <property type="entry name" value="MALTO-OLIGOSYLTREHALOSE TREHALOHYDROLASE"/>
    <property type="match status" value="1"/>
</dbReference>
<dbReference type="PIRSF" id="PIRSF006337">
    <property type="entry name" value="Trehalose_TreZ"/>
    <property type="match status" value="1"/>
</dbReference>
<dbReference type="InterPro" id="IPR014756">
    <property type="entry name" value="Ig_E-set"/>
</dbReference>
<evidence type="ECO:0000256" key="10">
    <source>
        <dbReference type="ARBA" id="ARBA00032057"/>
    </source>
</evidence>
<evidence type="ECO:0000313" key="20">
    <source>
        <dbReference type="Proteomes" id="UP000274271"/>
    </source>
</evidence>
<accession>A0A3P1CYG5</accession>
<dbReference type="Pfam" id="PF00128">
    <property type="entry name" value="Alpha-amylase"/>
    <property type="match status" value="1"/>
</dbReference>
<dbReference type="GO" id="GO:0005737">
    <property type="term" value="C:cytoplasm"/>
    <property type="evidence" value="ECO:0007669"/>
    <property type="project" value="UniProtKB-SubCell"/>
</dbReference>
<gene>
    <name evidence="19" type="primary">treZ</name>
    <name evidence="19" type="ORF">EHT87_07655</name>
</gene>
<reference evidence="19 20" key="1">
    <citation type="submission" date="2018-11" db="EMBL/GenBank/DDBJ databases">
        <authorList>
            <person name="Zhou Z."/>
            <person name="Wang G."/>
        </authorList>
    </citation>
    <scope>NUCLEOTIDE SEQUENCE [LARGE SCALE GENOMIC DNA]</scope>
    <source>
        <strain evidence="19 20">KCTC42998</strain>
    </source>
</reference>
<comment type="similarity">
    <text evidence="3 14">Belongs to the glycosyl hydrolase 13 family.</text>
</comment>
<feature type="active site" description="Nucleophile" evidence="15">
    <location>
        <position position="260"/>
    </location>
</feature>
<evidence type="ECO:0000256" key="9">
    <source>
        <dbReference type="ARBA" id="ARBA00023295"/>
    </source>
</evidence>
<proteinExistence type="inferred from homology"/>
<dbReference type="SMART" id="SM00642">
    <property type="entry name" value="Aamy"/>
    <property type="match status" value="1"/>
</dbReference>
<dbReference type="InterPro" id="IPR012768">
    <property type="entry name" value="Trehalose_TreZ"/>
</dbReference>
<dbReference type="UniPathway" id="UPA00299"/>
<dbReference type="SUPFAM" id="SSF51011">
    <property type="entry name" value="Glycosyl hydrolase domain"/>
    <property type="match status" value="1"/>
</dbReference>
<evidence type="ECO:0000256" key="1">
    <source>
        <dbReference type="ARBA" id="ARBA00004496"/>
    </source>
</evidence>
<sequence>MKILGAKYTGDGPCVFTVWAPEKESMTLQLVEPVERQIAMQRVEWGYFRVEVNDIAPDTRYFFKPDDGPACPDPASHFQPDGVHGPSAVVDHAAFAWHDQNWRGLPFRDLILYELHVGTFTPEGTFEAIIPRLDDLVDLGINALELMPVCQFAGSHNWGYDGVFPYSVQNSYGGPDGLKKLVDACHARGIAVFLDVVYNHIGPEGNYFGQYGPYFTDKYHSPWGDALNFDGLWADGVRDYFANNPLHWFEQYHIDGLRFDAIHAVFDTGAVSIWELIHHKVKHLEQQLGRSLYLVAESDLNSTKVIKTPELGGFGFDAQWLDDFHHALYVLIDPNGKERYSDFGRMEQLAKAYTDGFVFSGEYASFRKRKFGASSAGVPGDRFIAFNLNHDQVGNRVGGERLCQLVSFEQLKVATAAVFLSPYVPLLFMGEEYADESPFFYFVDHSEKELIEAVKKGRKEEFSIFGWNAEPPDPFDEATFTGSKLQWQKRTEGKHRIILDWHRKLIDLRRTEPVLQNISKNAIAVTVLGQAGFVLNRQSADGQCHFFCLFNLSDEAVSYAMPTWTHSWNKILDSKEPHWQPTQPADDQLLPTTAQPGQTLTLPPWSVSIYSGHIIRPD</sequence>
<evidence type="ECO:0000256" key="8">
    <source>
        <dbReference type="ARBA" id="ARBA00023277"/>
    </source>
</evidence>
<name>A0A3P1CYG5_9BACT</name>
<comment type="caution">
    <text evidence="19">The sequence shown here is derived from an EMBL/GenBank/DDBJ whole genome shotgun (WGS) entry which is preliminary data.</text>
</comment>
<dbReference type="InterPro" id="IPR013783">
    <property type="entry name" value="Ig-like_fold"/>
</dbReference>
<evidence type="ECO:0000256" key="15">
    <source>
        <dbReference type="PIRSR" id="PIRSR006337-1"/>
    </source>
</evidence>
<dbReference type="Gene3D" id="2.60.40.10">
    <property type="entry name" value="Immunoglobulins"/>
    <property type="match status" value="1"/>
</dbReference>
<keyword evidence="20" id="KW-1185">Reference proteome</keyword>
<evidence type="ECO:0000256" key="3">
    <source>
        <dbReference type="ARBA" id="ARBA00008061"/>
    </source>
</evidence>
<keyword evidence="6" id="KW-0963">Cytoplasm</keyword>
<comment type="catalytic activity">
    <reaction evidence="12 14">
        <text>hydrolysis of (1-&gt;4)-alpha-D-glucosidic linkage in 4-alpha-D-[(1-&gt;4)-alpha-D-glucanosyl]n trehalose to yield trehalose and (1-&gt;4)-alpha-D-glucan.</text>
        <dbReference type="EC" id="3.2.1.141"/>
    </reaction>
</comment>
<comment type="subcellular location">
    <subcellularLocation>
        <location evidence="1 15">Cytoplasm</location>
    </subcellularLocation>
</comment>
<feature type="binding site" evidence="16">
    <location>
        <begin position="258"/>
        <end position="263"/>
    </location>
    <ligand>
        <name>substrate</name>
    </ligand>
</feature>
<dbReference type="SUPFAM" id="SSF81296">
    <property type="entry name" value="E set domains"/>
    <property type="match status" value="1"/>
</dbReference>
<keyword evidence="7 14" id="KW-0378">Hydrolase</keyword>
<feature type="domain" description="Glycosyl hydrolase family 13 catalytic" evidence="18">
    <location>
        <begin position="114"/>
        <end position="458"/>
    </location>
</feature>